<dbReference type="PROSITE" id="PS50089">
    <property type="entry name" value="ZF_RING_2"/>
    <property type="match status" value="1"/>
</dbReference>
<accession>A0AAV5KHB9</accession>
<dbReference type="InterPro" id="IPR013083">
    <property type="entry name" value="Znf_RING/FYVE/PHD"/>
</dbReference>
<evidence type="ECO:0000259" key="6">
    <source>
        <dbReference type="PROSITE" id="PS50089"/>
    </source>
</evidence>
<reference evidence="7 8" key="1">
    <citation type="journal article" date="2021" name="Commun. Biol.">
        <title>The genome of Shorea leprosula (Dipterocarpaceae) highlights the ecological relevance of drought in aseasonal tropical rainforests.</title>
        <authorList>
            <person name="Ng K.K.S."/>
            <person name="Kobayashi M.J."/>
            <person name="Fawcett J.A."/>
            <person name="Hatakeyama M."/>
            <person name="Paape T."/>
            <person name="Ng C.H."/>
            <person name="Ang C.C."/>
            <person name="Tnah L.H."/>
            <person name="Lee C.T."/>
            <person name="Nishiyama T."/>
            <person name="Sese J."/>
            <person name="O'Brien M.J."/>
            <person name="Copetti D."/>
            <person name="Mohd Noor M.I."/>
            <person name="Ong R.C."/>
            <person name="Putra M."/>
            <person name="Sireger I.Z."/>
            <person name="Indrioko S."/>
            <person name="Kosugi Y."/>
            <person name="Izuno A."/>
            <person name="Isagi Y."/>
            <person name="Lee S.L."/>
            <person name="Shimizu K.K."/>
        </authorList>
    </citation>
    <scope>NUCLEOTIDE SEQUENCE [LARGE SCALE GENOMIC DNA]</scope>
    <source>
        <strain evidence="7">214</strain>
    </source>
</reference>
<protein>
    <recommendedName>
        <fullName evidence="6">RING-type domain-containing protein</fullName>
    </recommendedName>
</protein>
<proteinExistence type="predicted"/>
<keyword evidence="5" id="KW-0175">Coiled coil</keyword>
<sequence length="275" mass="31478">MAIQAQTLYSDNIGMPLFGGPLEWVDSGCGGGFNPFAFSFQQQKLQQFQEQQRVLQLQYLQQRNQTLFSDFTTNVKNREFVGCFDQQKQDIDHYMRLQNERLRLLLQEQRKQQLGVIMKKIESRASVLLRQKDEEIARAANRTMELQNLLKKLEMENQAWQRVAQENEAKVVSLNSTLEQLWESASLGFNNGAEDAGSCCEVNKEVTKTEEEEVQGRNPEATMVCKCCNSQSSCVLLLPCRHLCLCKDCEPLLDSCPVCRTSKMASIEALIFWGE</sequence>
<evidence type="ECO:0000256" key="2">
    <source>
        <dbReference type="ARBA" id="ARBA00022771"/>
    </source>
</evidence>
<evidence type="ECO:0000313" key="7">
    <source>
        <dbReference type="EMBL" id="GKV24003.1"/>
    </source>
</evidence>
<dbReference type="InterPro" id="IPR001841">
    <property type="entry name" value="Znf_RING"/>
</dbReference>
<dbReference type="CDD" id="cd16649">
    <property type="entry name" value="mRING-HC-C3HC5_CGRF1-like"/>
    <property type="match status" value="1"/>
</dbReference>
<dbReference type="Gene3D" id="3.30.40.10">
    <property type="entry name" value="Zinc/RING finger domain, C3HC4 (zinc finger)"/>
    <property type="match status" value="1"/>
</dbReference>
<evidence type="ECO:0000256" key="4">
    <source>
        <dbReference type="PROSITE-ProRule" id="PRU00175"/>
    </source>
</evidence>
<dbReference type="GO" id="GO:0008270">
    <property type="term" value="F:zinc ion binding"/>
    <property type="evidence" value="ECO:0007669"/>
    <property type="project" value="UniProtKB-KW"/>
</dbReference>
<dbReference type="GO" id="GO:0004842">
    <property type="term" value="F:ubiquitin-protein transferase activity"/>
    <property type="evidence" value="ECO:0007669"/>
    <property type="project" value="TreeGrafter"/>
</dbReference>
<evidence type="ECO:0000313" key="8">
    <source>
        <dbReference type="Proteomes" id="UP001054252"/>
    </source>
</evidence>
<keyword evidence="1" id="KW-0479">Metal-binding</keyword>
<feature type="domain" description="RING-type" evidence="6">
    <location>
        <begin position="225"/>
        <end position="260"/>
    </location>
</feature>
<dbReference type="PANTHER" id="PTHR42647">
    <property type="entry name" value="SBP (S-RIBONUCLEASE BINDING PROTEIN) FAMILY PROTEIN"/>
    <property type="match status" value="1"/>
</dbReference>
<dbReference type="PANTHER" id="PTHR42647:SF6">
    <property type="entry name" value="RING-TYPE DOMAIN-CONTAINING PROTEIN"/>
    <property type="match status" value="1"/>
</dbReference>
<evidence type="ECO:0000256" key="1">
    <source>
        <dbReference type="ARBA" id="ARBA00022723"/>
    </source>
</evidence>
<dbReference type="AlphaFoldDB" id="A0AAV5KHB9"/>
<keyword evidence="2 4" id="KW-0863">Zinc-finger</keyword>
<dbReference type="PIRSF" id="PIRSF036836">
    <property type="entry name" value="RNase_bind_SBP1"/>
    <property type="match status" value="1"/>
</dbReference>
<dbReference type="Pfam" id="PF13920">
    <property type="entry name" value="zf-C3HC4_3"/>
    <property type="match status" value="1"/>
</dbReference>
<name>A0AAV5KHB9_9ROSI</name>
<evidence type="ECO:0000256" key="5">
    <source>
        <dbReference type="SAM" id="Coils"/>
    </source>
</evidence>
<dbReference type="Proteomes" id="UP001054252">
    <property type="component" value="Unassembled WGS sequence"/>
</dbReference>
<comment type="caution">
    <text evidence="7">The sequence shown here is derived from an EMBL/GenBank/DDBJ whole genome shotgun (WGS) entry which is preliminary data.</text>
</comment>
<dbReference type="EMBL" id="BPVZ01000064">
    <property type="protein sequence ID" value="GKV24003.1"/>
    <property type="molecule type" value="Genomic_DNA"/>
</dbReference>
<keyword evidence="8" id="KW-1185">Reference proteome</keyword>
<keyword evidence="3" id="KW-0862">Zinc</keyword>
<gene>
    <name evidence="7" type="ORF">SLEP1_g33665</name>
</gene>
<feature type="coiled-coil region" evidence="5">
    <location>
        <begin position="129"/>
        <end position="170"/>
    </location>
</feature>
<organism evidence="7 8">
    <name type="scientific">Rubroshorea leprosula</name>
    <dbReference type="NCBI Taxonomy" id="152421"/>
    <lineage>
        <taxon>Eukaryota</taxon>
        <taxon>Viridiplantae</taxon>
        <taxon>Streptophyta</taxon>
        <taxon>Embryophyta</taxon>
        <taxon>Tracheophyta</taxon>
        <taxon>Spermatophyta</taxon>
        <taxon>Magnoliopsida</taxon>
        <taxon>eudicotyledons</taxon>
        <taxon>Gunneridae</taxon>
        <taxon>Pentapetalae</taxon>
        <taxon>rosids</taxon>
        <taxon>malvids</taxon>
        <taxon>Malvales</taxon>
        <taxon>Dipterocarpaceae</taxon>
        <taxon>Rubroshorea</taxon>
    </lineage>
</organism>
<dbReference type="FunFam" id="3.30.40.10:FF:000239">
    <property type="entry name" value="probable BOI-related E3 ubiquitin-protein ligase 2"/>
    <property type="match status" value="1"/>
</dbReference>
<evidence type="ECO:0000256" key="3">
    <source>
        <dbReference type="ARBA" id="ARBA00022833"/>
    </source>
</evidence>